<gene>
    <name evidence="3" type="ORF">FOKN1_1378</name>
</gene>
<keyword evidence="3" id="KW-0067">ATP-binding</keyword>
<keyword evidence="3" id="KW-0378">Hydrolase</keyword>
<dbReference type="EMBL" id="AP018052">
    <property type="protein sequence ID" value="BAZ93776.1"/>
    <property type="molecule type" value="Genomic_DNA"/>
</dbReference>
<keyword evidence="2" id="KW-0812">Transmembrane</keyword>
<dbReference type="GO" id="GO:0004386">
    <property type="term" value="F:helicase activity"/>
    <property type="evidence" value="ECO:0007669"/>
    <property type="project" value="UniProtKB-KW"/>
</dbReference>
<evidence type="ECO:0000313" key="3">
    <source>
        <dbReference type="EMBL" id="BAZ93776.1"/>
    </source>
</evidence>
<evidence type="ECO:0000313" key="4">
    <source>
        <dbReference type="Proteomes" id="UP000218765"/>
    </source>
</evidence>
<keyword evidence="4" id="KW-1185">Reference proteome</keyword>
<feature type="transmembrane region" description="Helical" evidence="2">
    <location>
        <begin position="85"/>
        <end position="107"/>
    </location>
</feature>
<dbReference type="KEGG" id="ttc:FOKN1_1378"/>
<dbReference type="RefSeq" id="WP_096365936.1">
    <property type="nucleotide sequence ID" value="NZ_AP018052.1"/>
</dbReference>
<accession>A0A1Z4VQ61</accession>
<sequence length="109" mass="11238">MPCFDSSAILGAILSLVGSVLLVIPALKASVLLRDSVKLSQTASPQGQAGEPSGGQKTSPIDTGIQMTAKAIERDAREWTPLNHWLLIAGIVSVVAGGTISLIDALCTK</sequence>
<keyword evidence="3" id="KW-0547">Nucleotide-binding</keyword>
<reference evidence="3 4" key="1">
    <citation type="submission" date="2017-05" db="EMBL/GenBank/DDBJ databases">
        <title>Thiocyanate degradation by Thiohalobacter thiocyanaticus FOKN1.</title>
        <authorList>
            <person name="Oshiki M."/>
            <person name="Fukushima T."/>
            <person name="Kawano S."/>
            <person name="Nakagawa J."/>
        </authorList>
    </citation>
    <scope>NUCLEOTIDE SEQUENCE [LARGE SCALE GENOMIC DNA]</scope>
    <source>
        <strain evidence="3 4">FOKN1</strain>
    </source>
</reference>
<organism evidence="3 4">
    <name type="scientific">Thiohalobacter thiocyanaticus</name>
    <dbReference type="NCBI Taxonomy" id="585455"/>
    <lineage>
        <taxon>Bacteria</taxon>
        <taxon>Pseudomonadati</taxon>
        <taxon>Pseudomonadota</taxon>
        <taxon>Gammaproteobacteria</taxon>
        <taxon>Thiohalobacterales</taxon>
        <taxon>Thiohalobacteraceae</taxon>
        <taxon>Thiohalobacter</taxon>
    </lineage>
</organism>
<protein>
    <submittedName>
        <fullName evidence="3">DNA/RNA helicases</fullName>
    </submittedName>
</protein>
<evidence type="ECO:0000256" key="1">
    <source>
        <dbReference type="SAM" id="MobiDB-lite"/>
    </source>
</evidence>
<keyword evidence="2" id="KW-0472">Membrane</keyword>
<dbReference type="AlphaFoldDB" id="A0A1Z4VQ61"/>
<feature type="region of interest" description="Disordered" evidence="1">
    <location>
        <begin position="42"/>
        <end position="61"/>
    </location>
</feature>
<feature type="transmembrane region" description="Helical" evidence="2">
    <location>
        <begin position="7"/>
        <end position="27"/>
    </location>
</feature>
<keyword evidence="2" id="KW-1133">Transmembrane helix</keyword>
<dbReference type="Proteomes" id="UP000218765">
    <property type="component" value="Chromosome"/>
</dbReference>
<name>A0A1Z4VQ61_9GAMM</name>
<proteinExistence type="predicted"/>
<evidence type="ECO:0000256" key="2">
    <source>
        <dbReference type="SAM" id="Phobius"/>
    </source>
</evidence>
<keyword evidence="3" id="KW-0347">Helicase</keyword>